<feature type="region of interest" description="Disordered" evidence="1">
    <location>
        <begin position="21"/>
        <end position="61"/>
    </location>
</feature>
<feature type="compositionally biased region" description="Basic and acidic residues" evidence="1">
    <location>
        <begin position="21"/>
        <end position="33"/>
    </location>
</feature>
<evidence type="ECO:0000313" key="2">
    <source>
        <dbReference type="EMBL" id="PKW17000.1"/>
    </source>
</evidence>
<dbReference type="AlphaFoldDB" id="A0A2N3Y278"/>
<gene>
    <name evidence="2" type="ORF">A8926_4915</name>
</gene>
<protein>
    <submittedName>
        <fullName evidence="2">Uncharacterized protein</fullName>
    </submittedName>
</protein>
<comment type="caution">
    <text evidence="2">The sequence shown here is derived from an EMBL/GenBank/DDBJ whole genome shotgun (WGS) entry which is preliminary data.</text>
</comment>
<keyword evidence="3" id="KW-1185">Reference proteome</keyword>
<accession>A0A2N3Y278</accession>
<reference evidence="2" key="1">
    <citation type="submission" date="2017-12" db="EMBL/GenBank/DDBJ databases">
        <title>Sequencing the genomes of 1000 Actinobacteria strains.</title>
        <authorList>
            <person name="Klenk H.-P."/>
        </authorList>
    </citation>
    <scope>NUCLEOTIDE SEQUENCE [LARGE SCALE GENOMIC DNA]</scope>
    <source>
        <strain evidence="2">DSM 44228</strain>
    </source>
</reference>
<dbReference type="Proteomes" id="UP000233786">
    <property type="component" value="Unassembled WGS sequence"/>
</dbReference>
<sequence length="61" mass="6569">MSVGADRKRYNAIGMIQMIREESAVRTDVEKSGDVPPTASSSAPEPPEGNDEDDVITLGYD</sequence>
<dbReference type="STRING" id="994479.GCA_000194155_01517"/>
<dbReference type="EMBL" id="PJNB01000001">
    <property type="protein sequence ID" value="PKW17000.1"/>
    <property type="molecule type" value="Genomic_DNA"/>
</dbReference>
<evidence type="ECO:0000256" key="1">
    <source>
        <dbReference type="SAM" id="MobiDB-lite"/>
    </source>
</evidence>
<organism evidence="2 3">
    <name type="scientific">Saccharopolyspora spinosa</name>
    <dbReference type="NCBI Taxonomy" id="60894"/>
    <lineage>
        <taxon>Bacteria</taxon>
        <taxon>Bacillati</taxon>
        <taxon>Actinomycetota</taxon>
        <taxon>Actinomycetes</taxon>
        <taxon>Pseudonocardiales</taxon>
        <taxon>Pseudonocardiaceae</taxon>
        <taxon>Saccharopolyspora</taxon>
    </lineage>
</organism>
<evidence type="ECO:0000313" key="3">
    <source>
        <dbReference type="Proteomes" id="UP000233786"/>
    </source>
</evidence>
<name>A0A2N3Y278_SACSN</name>
<proteinExistence type="predicted"/>